<evidence type="ECO:0000259" key="2">
    <source>
        <dbReference type="SMART" id="SM01259"/>
    </source>
</evidence>
<evidence type="ECO:0000313" key="3">
    <source>
        <dbReference type="EMBL" id="MDT1063374.1"/>
    </source>
</evidence>
<sequence>METMPFLLVFGLVGQAMFTARFLVQWIVSERYGRSTIPIAFWWFSLAGGVMLFTYALARHDLVFTLGQAAGLVVYARNLWMIRSARQDVPA</sequence>
<reference evidence="4" key="1">
    <citation type="submission" date="2023-07" db="EMBL/GenBank/DDBJ databases">
        <title>Characterization of two Paracoccaceae strains isolated from Phycosphere and proposal of Xinfangfangia lacusdiani sp. nov.</title>
        <authorList>
            <person name="Deng Y."/>
            <person name="Zhang Y.Q."/>
        </authorList>
    </citation>
    <scope>NUCLEOTIDE SEQUENCE [LARGE SCALE GENOMIC DNA]</scope>
    <source>
        <strain evidence="4">CPCC 101403</strain>
    </source>
</reference>
<evidence type="ECO:0000256" key="1">
    <source>
        <dbReference type="SAM" id="Phobius"/>
    </source>
</evidence>
<dbReference type="Proteomes" id="UP001251085">
    <property type="component" value="Unassembled WGS sequence"/>
</dbReference>
<feature type="transmembrane region" description="Helical" evidence="1">
    <location>
        <begin position="36"/>
        <end position="56"/>
    </location>
</feature>
<dbReference type="Pfam" id="PF07578">
    <property type="entry name" value="LAB_N"/>
    <property type="match status" value="1"/>
</dbReference>
<name>A0ABU3EGQ6_9RHOB</name>
<organism evidence="3 4">
    <name type="scientific">Paracoccus broussonetiae</name>
    <dbReference type="NCBI Taxonomy" id="3075834"/>
    <lineage>
        <taxon>Bacteria</taxon>
        <taxon>Pseudomonadati</taxon>
        <taxon>Pseudomonadota</taxon>
        <taxon>Alphaproteobacteria</taxon>
        <taxon>Rhodobacterales</taxon>
        <taxon>Paracoccaceae</taxon>
        <taxon>Paracoccus</taxon>
    </lineage>
</organism>
<feature type="transmembrane region" description="Helical" evidence="1">
    <location>
        <begin position="6"/>
        <end position="24"/>
    </location>
</feature>
<gene>
    <name evidence="3" type="ORF">RM190_15980</name>
</gene>
<accession>A0ABU3EGQ6</accession>
<keyword evidence="1" id="KW-0812">Transmembrane</keyword>
<dbReference type="SMART" id="SM01259">
    <property type="entry name" value="LAB_N"/>
    <property type="match status" value="1"/>
</dbReference>
<comment type="caution">
    <text evidence="3">The sequence shown here is derived from an EMBL/GenBank/DDBJ whole genome shotgun (WGS) entry which is preliminary data.</text>
</comment>
<keyword evidence="1" id="KW-0472">Membrane</keyword>
<dbReference type="InterPro" id="IPR011499">
    <property type="entry name" value="Lipid_A_biosynth_N"/>
</dbReference>
<evidence type="ECO:0000313" key="4">
    <source>
        <dbReference type="Proteomes" id="UP001251085"/>
    </source>
</evidence>
<keyword evidence="1" id="KW-1133">Transmembrane helix</keyword>
<dbReference type="EMBL" id="JAVRQI010000012">
    <property type="protein sequence ID" value="MDT1063374.1"/>
    <property type="molecule type" value="Genomic_DNA"/>
</dbReference>
<protein>
    <submittedName>
        <fullName evidence="3">Lipid-A-disaccharide synthase N-terminal domain-containing protein</fullName>
    </submittedName>
</protein>
<feature type="domain" description="Lipid A biosynthesis N-terminal" evidence="2">
    <location>
        <begin position="10"/>
        <end position="81"/>
    </location>
</feature>
<dbReference type="Gene3D" id="1.20.1280.290">
    <property type="match status" value="1"/>
</dbReference>
<dbReference type="RefSeq" id="WP_311760463.1">
    <property type="nucleotide sequence ID" value="NZ_JAVRQI010000012.1"/>
</dbReference>
<proteinExistence type="predicted"/>
<keyword evidence="4" id="KW-1185">Reference proteome</keyword>